<gene>
    <name evidence="4" type="ORF">GCM10007067_27940</name>
</gene>
<evidence type="ECO:0000259" key="3">
    <source>
        <dbReference type="Pfam" id="PF00535"/>
    </source>
</evidence>
<feature type="chain" id="PRO_5037228424" description="Glycosyltransferase 2-like domain-containing protein" evidence="2">
    <location>
        <begin position="21"/>
        <end position="411"/>
    </location>
</feature>
<dbReference type="Gene3D" id="3.90.550.10">
    <property type="entry name" value="Spore Coat Polysaccharide Biosynthesis Protein SpsA, Chain A"/>
    <property type="match status" value="1"/>
</dbReference>
<dbReference type="EMBL" id="BMYD01000005">
    <property type="protein sequence ID" value="GHA88316.1"/>
    <property type="molecule type" value="Genomic_DNA"/>
</dbReference>
<comment type="caution">
    <text evidence="4">The sequence shown here is derived from an EMBL/GenBank/DDBJ whole genome shotgun (WGS) entry which is preliminary data.</text>
</comment>
<reference evidence="4" key="2">
    <citation type="submission" date="2020-09" db="EMBL/GenBank/DDBJ databases">
        <authorList>
            <person name="Sun Q."/>
            <person name="Kim S."/>
        </authorList>
    </citation>
    <scope>NUCLEOTIDE SEQUENCE</scope>
    <source>
        <strain evidence="4">KCTC 23077</strain>
    </source>
</reference>
<reference evidence="4" key="1">
    <citation type="journal article" date="2014" name="Int. J. Syst. Evol. Microbiol.">
        <title>Complete genome sequence of Corynebacterium casei LMG S-19264T (=DSM 44701T), isolated from a smear-ripened cheese.</title>
        <authorList>
            <consortium name="US DOE Joint Genome Institute (JGI-PGF)"/>
            <person name="Walter F."/>
            <person name="Albersmeier A."/>
            <person name="Kalinowski J."/>
            <person name="Ruckert C."/>
        </authorList>
    </citation>
    <scope>NUCLEOTIDE SEQUENCE</scope>
    <source>
        <strain evidence="4">KCTC 23077</strain>
    </source>
</reference>
<dbReference type="RefSeq" id="WP_189457701.1">
    <property type="nucleotide sequence ID" value="NZ_BMYD01000005.1"/>
</dbReference>
<dbReference type="CDD" id="cd00761">
    <property type="entry name" value="Glyco_tranf_GTA_type"/>
    <property type="match status" value="1"/>
</dbReference>
<organism evidence="4 5">
    <name type="scientific">Cognatilysobacter bugurensis</name>
    <dbReference type="NCBI Taxonomy" id="543356"/>
    <lineage>
        <taxon>Bacteria</taxon>
        <taxon>Pseudomonadati</taxon>
        <taxon>Pseudomonadota</taxon>
        <taxon>Gammaproteobacteria</taxon>
        <taxon>Lysobacterales</taxon>
        <taxon>Lysobacteraceae</taxon>
        <taxon>Cognatilysobacter</taxon>
    </lineage>
</organism>
<keyword evidence="1" id="KW-0812">Transmembrane</keyword>
<keyword evidence="1" id="KW-0472">Membrane</keyword>
<proteinExistence type="predicted"/>
<accession>A0A918T3U5</accession>
<name>A0A918T3U5_9GAMM</name>
<dbReference type="AlphaFoldDB" id="A0A918T3U5"/>
<sequence length="411" mass="43073">MPSPAASARFVLAPAALAGAAGWLRRAAATMPVDASAVQVDVVIHAGRDRASIAYCLAGLCAQTLRPRRVRLVEDAAVLQDGTATIAREFARMHGLRLETVALHGAGGAVSIAGLQANALDGDVLVVLDARTVLDSPDWLARCVDALQRDPRAAAACGVRLPLGDADRRRWAQSDPFRRWLGGDDWRDPLAARDAFARVSRRLADAHGECAGLVQRRFVEVGHARLFGGIGRPSGAVAYRRRALAAVAASMPHAAVDAFSLGAAFASAGLRIVPVPGAVAREHGAHGCMGTMRARYQDTQALLGAVWPPARRAPGRGVLRALAFDRIAVPAVALALLLAGQGALLVALMAVEATVWLAALAVVVSGPRRRALAAGLAALPLRWLDLAIDSVAAGAFACRRLRQRSEWPVAS</sequence>
<evidence type="ECO:0000256" key="2">
    <source>
        <dbReference type="SAM" id="SignalP"/>
    </source>
</evidence>
<dbReference type="Pfam" id="PF00535">
    <property type="entry name" value="Glycos_transf_2"/>
    <property type="match status" value="1"/>
</dbReference>
<dbReference type="InterPro" id="IPR029044">
    <property type="entry name" value="Nucleotide-diphossugar_trans"/>
</dbReference>
<evidence type="ECO:0000313" key="4">
    <source>
        <dbReference type="EMBL" id="GHA88316.1"/>
    </source>
</evidence>
<evidence type="ECO:0000256" key="1">
    <source>
        <dbReference type="SAM" id="Phobius"/>
    </source>
</evidence>
<keyword evidence="2" id="KW-0732">Signal</keyword>
<dbReference type="InterPro" id="IPR001173">
    <property type="entry name" value="Glyco_trans_2-like"/>
</dbReference>
<protein>
    <recommendedName>
        <fullName evidence="3">Glycosyltransferase 2-like domain-containing protein</fullName>
    </recommendedName>
</protein>
<feature type="signal peptide" evidence="2">
    <location>
        <begin position="1"/>
        <end position="20"/>
    </location>
</feature>
<keyword evidence="5" id="KW-1185">Reference proteome</keyword>
<dbReference type="Proteomes" id="UP000646426">
    <property type="component" value="Unassembled WGS sequence"/>
</dbReference>
<evidence type="ECO:0000313" key="5">
    <source>
        <dbReference type="Proteomes" id="UP000646426"/>
    </source>
</evidence>
<feature type="domain" description="Glycosyltransferase 2-like" evidence="3">
    <location>
        <begin position="49"/>
        <end position="186"/>
    </location>
</feature>
<keyword evidence="1" id="KW-1133">Transmembrane helix</keyword>
<feature type="transmembrane region" description="Helical" evidence="1">
    <location>
        <begin position="344"/>
        <end position="364"/>
    </location>
</feature>
<dbReference type="SUPFAM" id="SSF53448">
    <property type="entry name" value="Nucleotide-diphospho-sugar transferases"/>
    <property type="match status" value="1"/>
</dbReference>